<evidence type="ECO:0000313" key="2">
    <source>
        <dbReference type="EMBL" id="GFT34137.1"/>
    </source>
</evidence>
<gene>
    <name evidence="2" type="ORF">NPIL_549031</name>
</gene>
<sequence>MVYDIINSKTADLSEILENAKSKKAFAEERVIDVTTKSVAIGGDRTLKTTLDVSTKKISGDSYLPNCKKRKYNEEFWKFDFTRIGDENEQKGYTKRQITNNTSRFQPIPFDFFKSTSSIAAMSSSIYLTRCEIPISALSAARCMKANRKNNIMGISMDEVYVSSYKKRATKASNEARRAKKIKIDKKRDHTL</sequence>
<keyword evidence="3" id="KW-1185">Reference proteome</keyword>
<comment type="caution">
    <text evidence="2">The sequence shown here is derived from an EMBL/GenBank/DDBJ whole genome shotgun (WGS) entry which is preliminary data.</text>
</comment>
<dbReference type="EMBL" id="BMAW01062029">
    <property type="protein sequence ID" value="GFT34137.1"/>
    <property type="molecule type" value="Genomic_DNA"/>
</dbReference>
<proteinExistence type="predicted"/>
<organism evidence="2 3">
    <name type="scientific">Nephila pilipes</name>
    <name type="common">Giant wood spider</name>
    <name type="synonym">Nephila maculata</name>
    <dbReference type="NCBI Taxonomy" id="299642"/>
    <lineage>
        <taxon>Eukaryota</taxon>
        <taxon>Metazoa</taxon>
        <taxon>Ecdysozoa</taxon>
        <taxon>Arthropoda</taxon>
        <taxon>Chelicerata</taxon>
        <taxon>Arachnida</taxon>
        <taxon>Araneae</taxon>
        <taxon>Araneomorphae</taxon>
        <taxon>Entelegynae</taxon>
        <taxon>Araneoidea</taxon>
        <taxon>Nephilidae</taxon>
        <taxon>Nephila</taxon>
    </lineage>
</organism>
<name>A0A8X6TPR7_NEPPI</name>
<dbReference type="AlphaFoldDB" id="A0A8X6TPR7"/>
<feature type="coiled-coil region" evidence="1">
    <location>
        <begin position="10"/>
        <end position="37"/>
    </location>
</feature>
<dbReference type="Proteomes" id="UP000887013">
    <property type="component" value="Unassembled WGS sequence"/>
</dbReference>
<reference evidence="2" key="1">
    <citation type="submission" date="2020-08" db="EMBL/GenBank/DDBJ databases">
        <title>Multicomponent nature underlies the extraordinary mechanical properties of spider dragline silk.</title>
        <authorList>
            <person name="Kono N."/>
            <person name="Nakamura H."/>
            <person name="Mori M."/>
            <person name="Yoshida Y."/>
            <person name="Ohtoshi R."/>
            <person name="Malay A.D."/>
            <person name="Moran D.A.P."/>
            <person name="Tomita M."/>
            <person name="Numata K."/>
            <person name="Arakawa K."/>
        </authorList>
    </citation>
    <scope>NUCLEOTIDE SEQUENCE</scope>
</reference>
<protein>
    <submittedName>
        <fullName evidence="2">Uncharacterized protein</fullName>
    </submittedName>
</protein>
<evidence type="ECO:0000256" key="1">
    <source>
        <dbReference type="SAM" id="Coils"/>
    </source>
</evidence>
<keyword evidence="1" id="KW-0175">Coiled coil</keyword>
<accession>A0A8X6TPR7</accession>
<evidence type="ECO:0000313" key="3">
    <source>
        <dbReference type="Proteomes" id="UP000887013"/>
    </source>
</evidence>